<feature type="domain" description="DNA methylase N-4/N-6" evidence="9">
    <location>
        <begin position="21"/>
        <end position="303"/>
    </location>
</feature>
<gene>
    <name evidence="10" type="ORF">E4K67_22530</name>
</gene>
<accession>A0A4Z0R2N1</accession>
<evidence type="ECO:0000256" key="6">
    <source>
        <dbReference type="ARBA" id="ARBA00023125"/>
    </source>
</evidence>
<dbReference type="EC" id="2.1.1.-" evidence="8"/>
<evidence type="ECO:0000256" key="2">
    <source>
        <dbReference type="ARBA" id="ARBA00022603"/>
    </source>
</evidence>
<evidence type="ECO:0000256" key="5">
    <source>
        <dbReference type="ARBA" id="ARBA00022747"/>
    </source>
</evidence>
<keyword evidence="3 10" id="KW-0808">Transferase</keyword>
<dbReference type="InterPro" id="IPR017985">
    <property type="entry name" value="MeTrfase_CN4_CS"/>
</dbReference>
<keyword evidence="5" id="KW-0680">Restriction system</keyword>
<dbReference type="Proteomes" id="UP000298460">
    <property type="component" value="Unassembled WGS sequence"/>
</dbReference>
<dbReference type="InterPro" id="IPR001091">
    <property type="entry name" value="RM_Methyltransferase"/>
</dbReference>
<evidence type="ECO:0000256" key="1">
    <source>
        <dbReference type="ARBA" id="ARBA00010203"/>
    </source>
</evidence>
<proteinExistence type="inferred from homology"/>
<dbReference type="RefSeq" id="WP_135550868.1">
    <property type="nucleotide sequence ID" value="NZ_SPQQ01000010.1"/>
</dbReference>
<dbReference type="InterPro" id="IPR002941">
    <property type="entry name" value="DNA_methylase_N4/N6"/>
</dbReference>
<keyword evidence="11" id="KW-1185">Reference proteome</keyword>
<dbReference type="EMBL" id="SPQQ01000010">
    <property type="protein sequence ID" value="TGE35896.1"/>
    <property type="molecule type" value="Genomic_DNA"/>
</dbReference>
<evidence type="ECO:0000313" key="11">
    <source>
        <dbReference type="Proteomes" id="UP000298460"/>
    </source>
</evidence>
<dbReference type="InterPro" id="IPR029063">
    <property type="entry name" value="SAM-dependent_MTases_sf"/>
</dbReference>
<dbReference type="AlphaFoldDB" id="A0A4Z0R2N1"/>
<dbReference type="OrthoDB" id="9773571at2"/>
<evidence type="ECO:0000256" key="7">
    <source>
        <dbReference type="ARBA" id="ARBA00049120"/>
    </source>
</evidence>
<dbReference type="Pfam" id="PF01555">
    <property type="entry name" value="N6_N4_Mtase"/>
    <property type="match status" value="1"/>
</dbReference>
<keyword evidence="6" id="KW-0238">DNA-binding</keyword>
<dbReference type="PRINTS" id="PR00508">
    <property type="entry name" value="S21N4MTFRASE"/>
</dbReference>
<sequence length="316" mass="35543">MNTFLTGNSLEIIETLPSESVHCCVTSPPYWRLRDYGVEGQIGLEQTPEEYVNKLVNVFRAVRRVLRTDGTLWLNLGDSYASGGQGGGGSFTTERSAWKGKDKIKGWRSAPSGLKNKDLVGIPWMVAFALRADGWFLRTDIIWEKPNAMPSSVRDRPTRSHEYIFLLSKSSRYFYDADSIREHQKTKDPIQLTFKRFNVKHINPIPSQAKVSHRADRKDSTENIKGRNKRTVWTISTKPFKGAHFAVFPPDLVRPCILAGSPKGGMVLDPFGGSGTVAMVARELGRDSIFIDLKPQYTDMAQKRIRYGGCDIFHSG</sequence>
<evidence type="ECO:0000256" key="8">
    <source>
        <dbReference type="RuleBase" id="RU362026"/>
    </source>
</evidence>
<dbReference type="GO" id="GO:0008170">
    <property type="term" value="F:N-methyltransferase activity"/>
    <property type="evidence" value="ECO:0007669"/>
    <property type="project" value="InterPro"/>
</dbReference>
<evidence type="ECO:0000256" key="3">
    <source>
        <dbReference type="ARBA" id="ARBA00022679"/>
    </source>
</evidence>
<reference evidence="10 11" key="1">
    <citation type="submission" date="2019-03" db="EMBL/GenBank/DDBJ databases">
        <title>Draft Genome Sequence of Desulfosporosinus fructosivorans Strain 63.6F, Isolated from Marine Sediment in the Baltic Sea.</title>
        <authorList>
            <person name="Hausmann B."/>
            <person name="Vandieken V."/>
            <person name="Pjevac P."/>
            <person name="Schreck K."/>
            <person name="Herbold C.W."/>
            <person name="Loy A."/>
        </authorList>
    </citation>
    <scope>NUCLEOTIDE SEQUENCE [LARGE SCALE GENOMIC DNA]</scope>
    <source>
        <strain evidence="10 11">63.6F</strain>
    </source>
</reference>
<dbReference type="GO" id="GO:0032259">
    <property type="term" value="P:methylation"/>
    <property type="evidence" value="ECO:0007669"/>
    <property type="project" value="UniProtKB-KW"/>
</dbReference>
<keyword evidence="2 10" id="KW-0489">Methyltransferase</keyword>
<comment type="caution">
    <text evidence="10">The sequence shown here is derived from an EMBL/GenBank/DDBJ whole genome shotgun (WGS) entry which is preliminary data.</text>
</comment>
<evidence type="ECO:0000259" key="9">
    <source>
        <dbReference type="Pfam" id="PF01555"/>
    </source>
</evidence>
<evidence type="ECO:0000256" key="4">
    <source>
        <dbReference type="ARBA" id="ARBA00022691"/>
    </source>
</evidence>
<dbReference type="PROSITE" id="PS00093">
    <property type="entry name" value="N4_MTASE"/>
    <property type="match status" value="1"/>
</dbReference>
<keyword evidence="4" id="KW-0949">S-adenosyl-L-methionine</keyword>
<protein>
    <recommendedName>
        <fullName evidence="8">Methyltransferase</fullName>
        <ecNumber evidence="8">2.1.1.-</ecNumber>
    </recommendedName>
</protein>
<comment type="catalytic activity">
    <reaction evidence="7">
        <text>a 2'-deoxycytidine in DNA + S-adenosyl-L-methionine = an N(4)-methyl-2'-deoxycytidine in DNA + S-adenosyl-L-homocysteine + H(+)</text>
        <dbReference type="Rhea" id="RHEA:16857"/>
        <dbReference type="Rhea" id="RHEA-COMP:11369"/>
        <dbReference type="Rhea" id="RHEA-COMP:13674"/>
        <dbReference type="ChEBI" id="CHEBI:15378"/>
        <dbReference type="ChEBI" id="CHEBI:57856"/>
        <dbReference type="ChEBI" id="CHEBI:59789"/>
        <dbReference type="ChEBI" id="CHEBI:85452"/>
        <dbReference type="ChEBI" id="CHEBI:137933"/>
        <dbReference type="EC" id="2.1.1.113"/>
    </reaction>
</comment>
<comment type="similarity">
    <text evidence="1">Belongs to the N(4)/N(6)-methyltransferase family. N(4) subfamily.</text>
</comment>
<organism evidence="10 11">
    <name type="scientific">Desulfosporosinus fructosivorans</name>
    <dbReference type="NCBI Taxonomy" id="2018669"/>
    <lineage>
        <taxon>Bacteria</taxon>
        <taxon>Bacillati</taxon>
        <taxon>Bacillota</taxon>
        <taxon>Clostridia</taxon>
        <taxon>Eubacteriales</taxon>
        <taxon>Desulfitobacteriaceae</taxon>
        <taxon>Desulfosporosinus</taxon>
    </lineage>
</organism>
<name>A0A4Z0R2N1_9FIRM</name>
<dbReference type="SUPFAM" id="SSF53335">
    <property type="entry name" value="S-adenosyl-L-methionine-dependent methyltransferases"/>
    <property type="match status" value="1"/>
</dbReference>
<dbReference type="GO" id="GO:0009307">
    <property type="term" value="P:DNA restriction-modification system"/>
    <property type="evidence" value="ECO:0007669"/>
    <property type="project" value="UniProtKB-KW"/>
</dbReference>
<dbReference type="GO" id="GO:0015667">
    <property type="term" value="F:site-specific DNA-methyltransferase (cytosine-N4-specific) activity"/>
    <property type="evidence" value="ECO:0007669"/>
    <property type="project" value="UniProtKB-EC"/>
</dbReference>
<dbReference type="Gene3D" id="3.40.50.150">
    <property type="entry name" value="Vaccinia Virus protein VP39"/>
    <property type="match status" value="1"/>
</dbReference>
<dbReference type="GO" id="GO:0003677">
    <property type="term" value="F:DNA binding"/>
    <property type="evidence" value="ECO:0007669"/>
    <property type="project" value="UniProtKB-KW"/>
</dbReference>
<evidence type="ECO:0000313" key="10">
    <source>
        <dbReference type="EMBL" id="TGE35896.1"/>
    </source>
</evidence>